<accession>F2LX27</accession>
<evidence type="ECO:0000256" key="11">
    <source>
        <dbReference type="HAMAP-Rule" id="MF_01633"/>
    </source>
</evidence>
<evidence type="ECO:0000256" key="9">
    <source>
        <dbReference type="ARBA" id="ARBA00039149"/>
    </source>
</evidence>
<reference evidence="13" key="2">
    <citation type="submission" date="2011-03" db="EMBL/GenBank/DDBJ databases">
        <title>The complete genome of Hippea maritima DSM 10411.</title>
        <authorList>
            <consortium name="US DOE Joint Genome Institute (JGI-PGF)"/>
            <person name="Lucas S."/>
            <person name="Copeland A."/>
            <person name="Lapidus A."/>
            <person name="Bruce D."/>
            <person name="Goodwin L."/>
            <person name="Pitluck S."/>
            <person name="Peters L."/>
            <person name="Kyrpides N."/>
            <person name="Mavromatis K."/>
            <person name="Pagani I."/>
            <person name="Ivanova N."/>
            <person name="Mikhailova N."/>
            <person name="Lu M."/>
            <person name="Detter J.C."/>
            <person name="Tapia R."/>
            <person name="Han C."/>
            <person name="Land M."/>
            <person name="Hauser L."/>
            <person name="Markowitz V."/>
            <person name="Cheng J.-F."/>
            <person name="Hugenholtz P."/>
            <person name="Woyke T."/>
            <person name="Wu D."/>
            <person name="Spring S."/>
            <person name="Schroeder M."/>
            <person name="Brambilla E."/>
            <person name="Klenk H.-P."/>
            <person name="Eisen J.A."/>
        </authorList>
    </citation>
    <scope>NUCLEOTIDE SEQUENCE [LARGE SCALE GENOMIC DNA]</scope>
    <source>
        <strain evidence="13">ATCC 700847 / DSM 10411 / MH2</strain>
    </source>
</reference>
<evidence type="ECO:0000256" key="7">
    <source>
        <dbReference type="ARBA" id="ARBA00022840"/>
    </source>
</evidence>
<dbReference type="STRING" id="760142.Hipma_0105"/>
<feature type="binding site" evidence="11">
    <location>
        <position position="211"/>
    </location>
    <ligand>
        <name>Zn(2+)</name>
        <dbReference type="ChEBI" id="CHEBI:29105"/>
    </ligand>
</feature>
<evidence type="ECO:0000256" key="4">
    <source>
        <dbReference type="ARBA" id="ARBA00022741"/>
    </source>
</evidence>
<comment type="pathway">
    <text evidence="1 11">Purine metabolism; 7-cyano-7-deazaguanine biosynthesis.</text>
</comment>
<evidence type="ECO:0000256" key="5">
    <source>
        <dbReference type="ARBA" id="ARBA00022785"/>
    </source>
</evidence>
<feature type="binding site" evidence="11">
    <location>
        <position position="208"/>
    </location>
    <ligand>
        <name>Zn(2+)</name>
        <dbReference type="ChEBI" id="CHEBI:29105"/>
    </ligand>
</feature>
<keyword evidence="3 11" id="KW-0479">Metal-binding</keyword>
<dbReference type="SUPFAM" id="SSF52402">
    <property type="entry name" value="Adenine nucleotide alpha hydrolases-like"/>
    <property type="match status" value="1"/>
</dbReference>
<dbReference type="Gene3D" id="3.40.50.620">
    <property type="entry name" value="HUPs"/>
    <property type="match status" value="1"/>
</dbReference>
<organism evidence="12 13">
    <name type="scientific">Hippea maritima (strain ATCC 700847 / DSM 10411 / MH2)</name>
    <dbReference type="NCBI Taxonomy" id="760142"/>
    <lineage>
        <taxon>Bacteria</taxon>
        <taxon>Pseudomonadati</taxon>
        <taxon>Campylobacterota</taxon>
        <taxon>Desulfurellia</taxon>
        <taxon>Desulfurellales</taxon>
        <taxon>Hippeaceae</taxon>
        <taxon>Hippea</taxon>
    </lineage>
</organism>
<keyword evidence="2 11" id="KW-0436">Ligase</keyword>
<dbReference type="KEGG" id="hmr:Hipma_0105"/>
<evidence type="ECO:0000313" key="13">
    <source>
        <dbReference type="Proteomes" id="UP000008139"/>
    </source>
</evidence>
<dbReference type="FunCoup" id="F2LX27">
    <property type="interactions" value="146"/>
</dbReference>
<comment type="function">
    <text evidence="11">Catalyzes the ATP-dependent conversion of 7-carboxy-7-deazaguanine (CDG) to 7-cyano-7-deazaguanine (preQ(0)).</text>
</comment>
<dbReference type="eggNOG" id="COG0603">
    <property type="taxonomic scope" value="Bacteria"/>
</dbReference>
<keyword evidence="4 11" id="KW-0547">Nucleotide-binding</keyword>
<dbReference type="PIRSF" id="PIRSF006293">
    <property type="entry name" value="ExsB"/>
    <property type="match status" value="1"/>
</dbReference>
<dbReference type="GO" id="GO:0016879">
    <property type="term" value="F:ligase activity, forming carbon-nitrogen bonds"/>
    <property type="evidence" value="ECO:0007669"/>
    <property type="project" value="UniProtKB-UniRule"/>
</dbReference>
<keyword evidence="7 11" id="KW-0067">ATP-binding</keyword>
<keyword evidence="5 11" id="KW-0671">Queuosine biosynthesis</keyword>
<gene>
    <name evidence="11" type="primary">queC</name>
    <name evidence="12" type="ordered locus">Hipma_0105</name>
</gene>
<feature type="binding site" evidence="11">
    <location>
        <begin position="8"/>
        <end position="18"/>
    </location>
    <ligand>
        <name>ATP</name>
        <dbReference type="ChEBI" id="CHEBI:30616"/>
    </ligand>
</feature>
<comment type="similarity">
    <text evidence="8 11">Belongs to the QueC family.</text>
</comment>
<dbReference type="InterPro" id="IPR018317">
    <property type="entry name" value="QueC"/>
</dbReference>
<proteinExistence type="inferred from homology"/>
<dbReference type="EC" id="6.3.4.20" evidence="9 11"/>
<feature type="binding site" evidence="11">
    <location>
        <position position="197"/>
    </location>
    <ligand>
        <name>Zn(2+)</name>
        <dbReference type="ChEBI" id="CHEBI:29105"/>
    </ligand>
</feature>
<evidence type="ECO:0000256" key="1">
    <source>
        <dbReference type="ARBA" id="ARBA00005061"/>
    </source>
</evidence>
<comment type="cofactor">
    <cofactor evidence="11">
        <name>Zn(2+)</name>
        <dbReference type="ChEBI" id="CHEBI:29105"/>
    </cofactor>
    <text evidence="11">Binds 1 zinc ion per subunit.</text>
</comment>
<dbReference type="Pfam" id="PF06508">
    <property type="entry name" value="QueC"/>
    <property type="match status" value="1"/>
</dbReference>
<evidence type="ECO:0000256" key="8">
    <source>
        <dbReference type="ARBA" id="ARBA00037993"/>
    </source>
</evidence>
<dbReference type="HAMAP" id="MF_01633">
    <property type="entry name" value="QueC"/>
    <property type="match status" value="1"/>
</dbReference>
<dbReference type="InterPro" id="IPR014729">
    <property type="entry name" value="Rossmann-like_a/b/a_fold"/>
</dbReference>
<dbReference type="Proteomes" id="UP000008139">
    <property type="component" value="Chromosome"/>
</dbReference>
<dbReference type="InParanoid" id="F2LX27"/>
<dbReference type="AlphaFoldDB" id="F2LX27"/>
<dbReference type="GO" id="GO:0008616">
    <property type="term" value="P:tRNA queuosine(34) biosynthetic process"/>
    <property type="evidence" value="ECO:0007669"/>
    <property type="project" value="UniProtKB-UniRule"/>
</dbReference>
<dbReference type="GO" id="GO:0005524">
    <property type="term" value="F:ATP binding"/>
    <property type="evidence" value="ECO:0007669"/>
    <property type="project" value="UniProtKB-UniRule"/>
</dbReference>
<evidence type="ECO:0000256" key="6">
    <source>
        <dbReference type="ARBA" id="ARBA00022833"/>
    </source>
</evidence>
<dbReference type="HOGENOM" id="CLU_081854_1_0_7"/>
<dbReference type="GO" id="GO:0008270">
    <property type="term" value="F:zinc ion binding"/>
    <property type="evidence" value="ECO:0007669"/>
    <property type="project" value="UniProtKB-UniRule"/>
</dbReference>
<feature type="binding site" evidence="11">
    <location>
        <position position="205"/>
    </location>
    <ligand>
        <name>Zn(2+)</name>
        <dbReference type="ChEBI" id="CHEBI:29105"/>
    </ligand>
</feature>
<protein>
    <recommendedName>
        <fullName evidence="9 11">7-cyano-7-deazaguanine synthase</fullName>
        <ecNumber evidence="9 11">6.3.4.20</ecNumber>
    </recommendedName>
    <alternativeName>
        <fullName evidence="11">7-cyano-7-carbaguanine synthase</fullName>
    </alternativeName>
    <alternativeName>
        <fullName evidence="11">PreQ(0) synthase</fullName>
    </alternativeName>
    <alternativeName>
        <fullName evidence="11">Queuosine biosynthesis protein QueC</fullName>
    </alternativeName>
</protein>
<reference evidence="12 13" key="1">
    <citation type="journal article" date="2011" name="Stand. Genomic Sci.">
        <title>Complete genome sequence of the thermophilic sulfur-reducer Hippea maritima type strain (MH(2)).</title>
        <authorList>
            <person name="Huntemann M."/>
            <person name="Lu M."/>
            <person name="Nolan M."/>
            <person name="Lapidus A."/>
            <person name="Lucas S."/>
            <person name="Hammon N."/>
            <person name="Deshpande S."/>
            <person name="Cheng J.F."/>
            <person name="Tapia R."/>
            <person name="Han C."/>
            <person name="Goodwin L."/>
            <person name="Pitluck S."/>
            <person name="Liolios K."/>
            <person name="Pagani I."/>
            <person name="Ivanova N."/>
            <person name="Ovchinikova G."/>
            <person name="Pati A."/>
            <person name="Chen A."/>
            <person name="Palaniappan K."/>
            <person name="Land M."/>
            <person name="Hauser L."/>
            <person name="Jeffries C.D."/>
            <person name="Detter J.C."/>
            <person name="Brambilla E.M."/>
            <person name="Rohde M."/>
            <person name="Spring S."/>
            <person name="Goker M."/>
            <person name="Woyke T."/>
            <person name="Bristow J."/>
            <person name="Eisen J.A."/>
            <person name="Markowitz V."/>
            <person name="Hugenholtz P."/>
            <person name="Kyrpides N.C."/>
            <person name="Klenk H.P."/>
            <person name="Mavromatis K."/>
        </authorList>
    </citation>
    <scope>NUCLEOTIDE SEQUENCE [LARGE SCALE GENOMIC DNA]</scope>
    <source>
        <strain evidence="13">ATCC 700847 / DSM 10411 / MH2</strain>
    </source>
</reference>
<dbReference type="PANTHER" id="PTHR42914:SF1">
    <property type="entry name" value="7-CYANO-7-DEAZAGUANINE SYNTHASE"/>
    <property type="match status" value="1"/>
</dbReference>
<keyword evidence="13" id="KW-1185">Reference proteome</keyword>
<dbReference type="PANTHER" id="PTHR42914">
    <property type="entry name" value="7-CYANO-7-DEAZAGUANINE SYNTHASE"/>
    <property type="match status" value="1"/>
</dbReference>
<dbReference type="UniPathway" id="UPA00391"/>
<evidence type="ECO:0000256" key="10">
    <source>
        <dbReference type="ARBA" id="ARBA00047890"/>
    </source>
</evidence>
<evidence type="ECO:0000256" key="2">
    <source>
        <dbReference type="ARBA" id="ARBA00022598"/>
    </source>
</evidence>
<dbReference type="NCBIfam" id="TIGR00364">
    <property type="entry name" value="7-cyano-7-deazaguanine synthase QueC"/>
    <property type="match status" value="1"/>
</dbReference>
<dbReference type="RefSeq" id="WP_013681130.1">
    <property type="nucleotide sequence ID" value="NC_015318.1"/>
</dbReference>
<dbReference type="OrthoDB" id="9789567at2"/>
<evidence type="ECO:0000313" key="12">
    <source>
        <dbReference type="EMBL" id="AEA33085.1"/>
    </source>
</evidence>
<sequence>MKKAVIIYSGGLDSTTCLFWALDEFDEVHTITFYYAQRHSIEVDFSKKTLELAQRIKNKTIKSHYFSIDLSQIGGSALTDPSIDVPKNRDEEKISSEIPITYVPFRNGVFLSITAALAEKNEIYNIIGGWNMLDYSGYPDCRDDFLTAFEKAINYGTKAGSQGKTFKILTPLLKMNKAQIILFGKKHGADYSYSYSCYSGDGIPCGECDACILRAKGFKEAGLEDDFLVRLKREGHNSP</sequence>
<dbReference type="EMBL" id="CP002606">
    <property type="protein sequence ID" value="AEA33085.1"/>
    <property type="molecule type" value="Genomic_DNA"/>
</dbReference>
<keyword evidence="6 11" id="KW-0862">Zinc</keyword>
<dbReference type="CDD" id="cd01995">
    <property type="entry name" value="QueC-like"/>
    <property type="match status" value="1"/>
</dbReference>
<comment type="catalytic activity">
    <reaction evidence="10 11">
        <text>7-carboxy-7-carbaguanine + NH4(+) + 2 ATP = 7-cyano-7-carbaguanine + 2 AMP + 2 diphosphate + 2 H(+)</text>
        <dbReference type="Rhea" id="RHEA:27982"/>
        <dbReference type="ChEBI" id="CHEBI:15378"/>
        <dbReference type="ChEBI" id="CHEBI:28938"/>
        <dbReference type="ChEBI" id="CHEBI:30616"/>
        <dbReference type="ChEBI" id="CHEBI:33019"/>
        <dbReference type="ChEBI" id="CHEBI:45075"/>
        <dbReference type="ChEBI" id="CHEBI:61036"/>
        <dbReference type="ChEBI" id="CHEBI:456215"/>
        <dbReference type="EC" id="6.3.4.20"/>
    </reaction>
</comment>
<name>F2LX27_HIPMA</name>
<evidence type="ECO:0000256" key="3">
    <source>
        <dbReference type="ARBA" id="ARBA00022723"/>
    </source>
</evidence>